<accession>A0ABN9WE83</accession>
<dbReference type="InterPro" id="IPR013078">
    <property type="entry name" value="His_Pase_superF_clade-1"/>
</dbReference>
<evidence type="ECO:0000313" key="2">
    <source>
        <dbReference type="EMBL" id="CAK0884684.1"/>
    </source>
</evidence>
<evidence type="ECO:0000313" key="3">
    <source>
        <dbReference type="Proteomes" id="UP001189429"/>
    </source>
</evidence>
<dbReference type="Pfam" id="PF00300">
    <property type="entry name" value="His_Phos_1"/>
    <property type="match status" value="1"/>
</dbReference>
<reference evidence="2" key="1">
    <citation type="submission" date="2023-10" db="EMBL/GenBank/DDBJ databases">
        <authorList>
            <person name="Chen Y."/>
            <person name="Shah S."/>
            <person name="Dougan E. K."/>
            <person name="Thang M."/>
            <person name="Chan C."/>
        </authorList>
    </citation>
    <scope>NUCLEOTIDE SEQUENCE [LARGE SCALE GENOMIC DNA]</scope>
</reference>
<dbReference type="EMBL" id="CAUYUJ010018574">
    <property type="protein sequence ID" value="CAK0884684.1"/>
    <property type="molecule type" value="Genomic_DNA"/>
</dbReference>
<gene>
    <name evidence="2" type="ORF">PCOR1329_LOCUS66514</name>
</gene>
<feature type="region of interest" description="Disordered" evidence="1">
    <location>
        <begin position="1"/>
        <end position="31"/>
    </location>
</feature>
<organism evidence="2 3">
    <name type="scientific">Prorocentrum cordatum</name>
    <dbReference type="NCBI Taxonomy" id="2364126"/>
    <lineage>
        <taxon>Eukaryota</taxon>
        <taxon>Sar</taxon>
        <taxon>Alveolata</taxon>
        <taxon>Dinophyceae</taxon>
        <taxon>Prorocentrales</taxon>
        <taxon>Prorocentraceae</taxon>
        <taxon>Prorocentrum</taxon>
    </lineage>
</organism>
<evidence type="ECO:0000256" key="1">
    <source>
        <dbReference type="SAM" id="MobiDB-lite"/>
    </source>
</evidence>
<dbReference type="InterPro" id="IPR029033">
    <property type="entry name" value="His_PPase_superfam"/>
</dbReference>
<feature type="compositionally biased region" description="Basic and acidic residues" evidence="1">
    <location>
        <begin position="364"/>
        <end position="376"/>
    </location>
</feature>
<dbReference type="PANTHER" id="PTHR48100:SF33">
    <property type="entry name" value="PEPTIDASE S54 RHOMBOID DOMAIN-CONTAINING PROTEIN"/>
    <property type="match status" value="1"/>
</dbReference>
<dbReference type="PANTHER" id="PTHR48100">
    <property type="entry name" value="BROAD-SPECIFICITY PHOSPHATASE YOR283W-RELATED"/>
    <property type="match status" value="1"/>
</dbReference>
<feature type="compositionally biased region" description="Low complexity" evidence="1">
    <location>
        <begin position="1"/>
        <end position="13"/>
    </location>
</feature>
<name>A0ABN9WE83_9DINO</name>
<dbReference type="Gene3D" id="3.40.50.1240">
    <property type="entry name" value="Phosphoglycerate mutase-like"/>
    <property type="match status" value="1"/>
</dbReference>
<dbReference type="CDD" id="cd07067">
    <property type="entry name" value="HP_PGM_like"/>
    <property type="match status" value="1"/>
</dbReference>
<proteinExistence type="predicted"/>
<dbReference type="SUPFAM" id="SSF53254">
    <property type="entry name" value="Phosphoglycerate mutase-like"/>
    <property type="match status" value="1"/>
</dbReference>
<sequence length="454" mass="49800">MAAAAAAATSAPGSEDEGGSGSGAPGSEPDWEEELELLLERLGAAERAPGAAASGGCKVVYFVRHAQSMSNHYSHRISLLQPWAACQLCAVGVDSALSEEGRAELGSVRAACQALLPELQAVLHSPLRRAEETAAALFGAEDAAEPGGFLTGGPGDAVPWHSVQCLKEETLEEHAQEPGFNVFAGPRVRKDAYTSSRDLQRRLEGFLSFVWRCPLERFAVVGHSLWFRRDMKFSKSELLIRSSPLCGSSWPGDEVEYMASVLGLITQLPQVTWQLHLTAGESILQVGRNNAVMEFLSTDATHLLFLDADVGFEAETVWGLLAEDRDVALAMYPSKSFNERKMVEALWSTEATAGRRARIQAPRRPPEAARSSAERRALPGGRGWARRVHAHQVWWQFFDTMVTGDGEFLTEESYLELFGNLWPISTYSYVAARCWCRGKARPRARAKVYTGFIR</sequence>
<keyword evidence="3" id="KW-1185">Reference proteome</keyword>
<dbReference type="Proteomes" id="UP001189429">
    <property type="component" value="Unassembled WGS sequence"/>
</dbReference>
<protein>
    <submittedName>
        <fullName evidence="2">Uncharacterized protein</fullName>
    </submittedName>
</protein>
<feature type="region of interest" description="Disordered" evidence="1">
    <location>
        <begin position="357"/>
        <end position="376"/>
    </location>
</feature>
<comment type="caution">
    <text evidence="2">The sequence shown here is derived from an EMBL/GenBank/DDBJ whole genome shotgun (WGS) entry which is preliminary data.</text>
</comment>
<dbReference type="InterPro" id="IPR050275">
    <property type="entry name" value="PGM_Phosphatase"/>
</dbReference>